<keyword evidence="2" id="KW-0315">Glutamine amidotransferase</keyword>
<dbReference type="InterPro" id="IPR044992">
    <property type="entry name" value="ChyE-like"/>
</dbReference>
<dbReference type="Pfam" id="PF00117">
    <property type="entry name" value="GATase"/>
    <property type="match status" value="1"/>
</dbReference>
<gene>
    <name evidence="2" type="primary">guaAa2</name>
    <name evidence="2" type="ORF">HHUB_3691</name>
</gene>
<dbReference type="Proteomes" id="UP000066737">
    <property type="component" value="Chromosome I"/>
</dbReference>
<dbReference type="PROSITE" id="PS51273">
    <property type="entry name" value="GATASE_TYPE_1"/>
    <property type="match status" value="1"/>
</dbReference>
<protein>
    <submittedName>
        <fullName evidence="2">Glutamine amidotransferase (Homolog to GMP synthase subunit A)</fullName>
    </submittedName>
</protein>
<proteinExistence type="predicted"/>
<dbReference type="KEGG" id="hhb:Hhub_3691"/>
<dbReference type="PANTHER" id="PTHR42695">
    <property type="entry name" value="GLUTAMINE AMIDOTRANSFERASE YLR126C-RELATED"/>
    <property type="match status" value="1"/>
</dbReference>
<dbReference type="STRING" id="1407499.HHUB_3691"/>
<evidence type="ECO:0000313" key="2">
    <source>
        <dbReference type="EMBL" id="CQH62245.1"/>
    </source>
</evidence>
<feature type="domain" description="Glutamine amidotransferase" evidence="1">
    <location>
        <begin position="25"/>
        <end position="177"/>
    </location>
</feature>
<organism evidence="2 3">
    <name type="scientific">Halobacterium hubeiense</name>
    <dbReference type="NCBI Taxonomy" id="1407499"/>
    <lineage>
        <taxon>Archaea</taxon>
        <taxon>Methanobacteriati</taxon>
        <taxon>Methanobacteriota</taxon>
        <taxon>Stenosarchaea group</taxon>
        <taxon>Halobacteria</taxon>
        <taxon>Halobacteriales</taxon>
        <taxon>Halobacteriaceae</taxon>
        <taxon>Halobacterium</taxon>
    </lineage>
</organism>
<name>A0A0U5D1E0_9EURY</name>
<dbReference type="RefSeq" id="WP_059057998.1">
    <property type="nucleotide sequence ID" value="NZ_CEML01000001.1"/>
</dbReference>
<dbReference type="PANTHER" id="PTHR42695:SF5">
    <property type="entry name" value="GLUTAMINE AMIDOTRANSFERASE YLR126C-RELATED"/>
    <property type="match status" value="1"/>
</dbReference>
<sequence>MSRPRVALLNAAHDPTNTTRNFRRELDAELVEFHAADGDLPDSHDYDGVVVTGSRSSVYWDEDWIDPLVAHVADCHDAGVPVLGVCFGHQVVAAALGGRVDDMGEYEIGYRSVERVADDPLFDGIDETFTAFTTHSDAVVELPPGAQLLAENDYGVHAFRLGESVGVQFHPEYDTETAADVTARKDDLADERKQDVLDGITPENYAAACEAKRLFENFTQSLVQPKAAD</sequence>
<dbReference type="GO" id="GO:0016740">
    <property type="term" value="F:transferase activity"/>
    <property type="evidence" value="ECO:0007669"/>
    <property type="project" value="UniProtKB-KW"/>
</dbReference>
<evidence type="ECO:0000313" key="3">
    <source>
        <dbReference type="Proteomes" id="UP000066737"/>
    </source>
</evidence>
<dbReference type="GeneID" id="26660281"/>
<dbReference type="PRINTS" id="PR00096">
    <property type="entry name" value="GATASE"/>
</dbReference>
<dbReference type="CDD" id="cd01741">
    <property type="entry name" value="GATase1_1"/>
    <property type="match status" value="1"/>
</dbReference>
<dbReference type="InterPro" id="IPR029062">
    <property type="entry name" value="Class_I_gatase-like"/>
</dbReference>
<dbReference type="Gene3D" id="3.40.50.880">
    <property type="match status" value="1"/>
</dbReference>
<keyword evidence="3" id="KW-1185">Reference proteome</keyword>
<accession>A0A0U5D1E0</accession>
<reference evidence="3" key="1">
    <citation type="journal article" date="2016" name="Environ. Microbiol.">
        <title>The complete genome of a viable archaeum isolated from 123-million-year-old rock salt.</title>
        <authorList>
            <person name="Jaakkola S.T."/>
            <person name="Pfeiffer F."/>
            <person name="Ravantti J.J."/>
            <person name="Guo Q."/>
            <person name="Liu Y."/>
            <person name="Chen X."/>
            <person name="Ma H."/>
            <person name="Yang C."/>
            <person name="Oksanen H.M."/>
            <person name="Bamford D.H."/>
        </authorList>
    </citation>
    <scope>NUCLEOTIDE SEQUENCE</scope>
    <source>
        <strain evidence="3">JI20-1</strain>
    </source>
</reference>
<dbReference type="AlphaFoldDB" id="A0A0U5D1E0"/>
<evidence type="ECO:0000259" key="1">
    <source>
        <dbReference type="Pfam" id="PF00117"/>
    </source>
</evidence>
<dbReference type="OrthoDB" id="7388at2157"/>
<dbReference type="SUPFAM" id="SSF52317">
    <property type="entry name" value="Class I glutamine amidotransferase-like"/>
    <property type="match status" value="1"/>
</dbReference>
<keyword evidence="2" id="KW-0808">Transferase</keyword>
<dbReference type="GO" id="GO:0005829">
    <property type="term" value="C:cytosol"/>
    <property type="evidence" value="ECO:0007669"/>
    <property type="project" value="TreeGrafter"/>
</dbReference>
<dbReference type="InterPro" id="IPR017926">
    <property type="entry name" value="GATASE"/>
</dbReference>
<dbReference type="EMBL" id="LN831302">
    <property type="protein sequence ID" value="CQH62245.1"/>
    <property type="molecule type" value="Genomic_DNA"/>
</dbReference>